<name>A0A0A9HKB5_ARUDO</name>
<organism evidence="1">
    <name type="scientific">Arundo donax</name>
    <name type="common">Giant reed</name>
    <name type="synonym">Donax arundinaceus</name>
    <dbReference type="NCBI Taxonomy" id="35708"/>
    <lineage>
        <taxon>Eukaryota</taxon>
        <taxon>Viridiplantae</taxon>
        <taxon>Streptophyta</taxon>
        <taxon>Embryophyta</taxon>
        <taxon>Tracheophyta</taxon>
        <taxon>Spermatophyta</taxon>
        <taxon>Magnoliopsida</taxon>
        <taxon>Liliopsida</taxon>
        <taxon>Poales</taxon>
        <taxon>Poaceae</taxon>
        <taxon>PACMAD clade</taxon>
        <taxon>Arundinoideae</taxon>
        <taxon>Arundineae</taxon>
        <taxon>Arundo</taxon>
    </lineage>
</organism>
<accession>A0A0A9HKB5</accession>
<evidence type="ECO:0000313" key="1">
    <source>
        <dbReference type="EMBL" id="JAE33343.1"/>
    </source>
</evidence>
<proteinExistence type="predicted"/>
<dbReference type="AlphaFoldDB" id="A0A0A9HKB5"/>
<reference evidence="1" key="2">
    <citation type="journal article" date="2015" name="Data Brief">
        <title>Shoot transcriptome of the giant reed, Arundo donax.</title>
        <authorList>
            <person name="Barrero R.A."/>
            <person name="Guerrero F.D."/>
            <person name="Moolhuijzen P."/>
            <person name="Goolsby J.A."/>
            <person name="Tidwell J."/>
            <person name="Bellgard S.E."/>
            <person name="Bellgard M.I."/>
        </authorList>
    </citation>
    <scope>NUCLEOTIDE SEQUENCE</scope>
    <source>
        <tissue evidence="1">Shoot tissue taken approximately 20 cm above the soil surface</tissue>
    </source>
</reference>
<sequence>MNAHSHTLSSCLCLACRAQQY</sequence>
<dbReference type="EMBL" id="GBRH01164553">
    <property type="protein sequence ID" value="JAE33343.1"/>
    <property type="molecule type" value="Transcribed_RNA"/>
</dbReference>
<protein>
    <submittedName>
        <fullName evidence="1">Uncharacterized protein</fullName>
    </submittedName>
</protein>
<reference evidence="1" key="1">
    <citation type="submission" date="2014-09" db="EMBL/GenBank/DDBJ databases">
        <authorList>
            <person name="Magalhaes I.L.F."/>
            <person name="Oliveira U."/>
            <person name="Santos F.R."/>
            <person name="Vidigal T.H.D.A."/>
            <person name="Brescovit A.D."/>
            <person name="Santos A.J."/>
        </authorList>
    </citation>
    <scope>NUCLEOTIDE SEQUENCE</scope>
    <source>
        <tissue evidence="1">Shoot tissue taken approximately 20 cm above the soil surface</tissue>
    </source>
</reference>